<dbReference type="AlphaFoldDB" id="A0A2H9VPG0"/>
<dbReference type="InterPro" id="IPR008969">
    <property type="entry name" value="CarboxyPept-like_regulatory"/>
</dbReference>
<reference evidence="2 3" key="1">
    <citation type="submission" date="2017-11" db="EMBL/GenBank/DDBJ databases">
        <title>Genomic Encyclopedia of Archaeal and Bacterial Type Strains, Phase II (KMG-II): From Individual Species to Whole Genera.</title>
        <authorList>
            <person name="Goeker M."/>
        </authorList>
    </citation>
    <scope>NUCLEOTIDE SEQUENCE [LARGE SCALE GENOMIC DNA]</scope>
    <source>
        <strain evidence="2 3">DSM 28175</strain>
    </source>
</reference>
<dbReference type="Proteomes" id="UP000242687">
    <property type="component" value="Unassembled WGS sequence"/>
</dbReference>
<keyword evidence="3" id="KW-1185">Reference proteome</keyword>
<keyword evidence="2" id="KW-0121">Carboxypeptidase</keyword>
<keyword evidence="2" id="KW-0378">Hydrolase</keyword>
<gene>
    <name evidence="2" type="ORF">CLV57_3363</name>
</gene>
<keyword evidence="2" id="KW-0645">Protease</keyword>
<dbReference type="Pfam" id="PF13715">
    <property type="entry name" value="CarbopepD_reg_2"/>
    <property type="match status" value="1"/>
</dbReference>
<organism evidence="2 3">
    <name type="scientific">Mucilaginibacter auburnensis</name>
    <dbReference type="NCBI Taxonomy" id="1457233"/>
    <lineage>
        <taxon>Bacteria</taxon>
        <taxon>Pseudomonadati</taxon>
        <taxon>Bacteroidota</taxon>
        <taxon>Sphingobacteriia</taxon>
        <taxon>Sphingobacteriales</taxon>
        <taxon>Sphingobacteriaceae</taxon>
        <taxon>Mucilaginibacter</taxon>
    </lineage>
</organism>
<keyword evidence="1" id="KW-1133">Transmembrane helix</keyword>
<evidence type="ECO:0000313" key="3">
    <source>
        <dbReference type="Proteomes" id="UP000242687"/>
    </source>
</evidence>
<dbReference type="GO" id="GO:0004180">
    <property type="term" value="F:carboxypeptidase activity"/>
    <property type="evidence" value="ECO:0007669"/>
    <property type="project" value="UniProtKB-KW"/>
</dbReference>
<keyword evidence="1" id="KW-0812">Transmembrane</keyword>
<proteinExistence type="predicted"/>
<dbReference type="Gene3D" id="2.60.40.1120">
    <property type="entry name" value="Carboxypeptidase-like, regulatory domain"/>
    <property type="match status" value="1"/>
</dbReference>
<sequence length="412" mass="43705">MDTNKADILQIKKYLEGKLDARAMHELERRALGDPFLMDALEGFETAGNQDKAAAQLNVTLQKRIERPEAKVFTLGRLAVAASVIAVLGVGVWLFNSRQPVIQPQVAGNAPDKTTVAPSPQVIEPQISINKDSLLAVNIPKAVIRSPRSFKKAYRHADVQSDVGASSDETAEIASASGIPGTGTLEEMAMRSRSKTDSVPLNELIVVSMGRQRRADKAGAVSAPVAASAKIIQGKVVSASDGAPLAGVTVRAGATGTVAVTGADGAYTLKADSNNTNLTYNFIGYQTKKLDVDGNAKPNIVALEPENASLSEVVVVKTVDKTGGAHPKNGWENYRKYLNANAVSPDGNKGTYRVSFTVEKDGTLSNFQINKAGDDAAGQKAIQLIKNGPEWIGNGKKDEKKVITLKFKEAGN</sequence>
<accession>A0A2H9VPG0</accession>
<comment type="caution">
    <text evidence="2">The sequence shown here is derived from an EMBL/GenBank/DDBJ whole genome shotgun (WGS) entry which is preliminary data.</text>
</comment>
<dbReference type="RefSeq" id="WP_100342507.1">
    <property type="nucleotide sequence ID" value="NZ_PGFJ01000002.1"/>
</dbReference>
<dbReference type="OrthoDB" id="1112758at2"/>
<evidence type="ECO:0000313" key="2">
    <source>
        <dbReference type="EMBL" id="PJJ80216.1"/>
    </source>
</evidence>
<dbReference type="SUPFAM" id="SSF49464">
    <property type="entry name" value="Carboxypeptidase regulatory domain-like"/>
    <property type="match status" value="1"/>
</dbReference>
<feature type="transmembrane region" description="Helical" evidence="1">
    <location>
        <begin position="72"/>
        <end position="95"/>
    </location>
</feature>
<evidence type="ECO:0000256" key="1">
    <source>
        <dbReference type="SAM" id="Phobius"/>
    </source>
</evidence>
<keyword evidence="1" id="KW-0472">Membrane</keyword>
<protein>
    <submittedName>
        <fullName evidence="2">Carboxypeptidase-like protein</fullName>
    </submittedName>
</protein>
<name>A0A2H9VPG0_9SPHI</name>
<dbReference type="EMBL" id="PGFJ01000002">
    <property type="protein sequence ID" value="PJJ80216.1"/>
    <property type="molecule type" value="Genomic_DNA"/>
</dbReference>